<dbReference type="CDD" id="cd12117">
    <property type="entry name" value="A_NRPS_Srf_like"/>
    <property type="match status" value="1"/>
</dbReference>
<dbReference type="PANTHER" id="PTHR45527">
    <property type="entry name" value="NONRIBOSOMAL PEPTIDE SYNTHETASE"/>
    <property type="match status" value="1"/>
</dbReference>
<dbReference type="Proteomes" id="UP001501115">
    <property type="component" value="Unassembled WGS sequence"/>
</dbReference>
<dbReference type="InterPro" id="IPR045851">
    <property type="entry name" value="AMP-bd_C_sf"/>
</dbReference>
<keyword evidence="4" id="KW-1185">Reference proteome</keyword>
<dbReference type="InterPro" id="IPR036736">
    <property type="entry name" value="ACP-like_sf"/>
</dbReference>
<feature type="region of interest" description="Disordered" evidence="1">
    <location>
        <begin position="612"/>
        <end position="631"/>
    </location>
</feature>
<dbReference type="Pfam" id="PF00550">
    <property type="entry name" value="PP-binding"/>
    <property type="match status" value="1"/>
</dbReference>
<dbReference type="InterPro" id="IPR025110">
    <property type="entry name" value="AMP-bd_C"/>
</dbReference>
<dbReference type="SUPFAM" id="SSF56801">
    <property type="entry name" value="Acetyl-CoA synthetase-like"/>
    <property type="match status" value="1"/>
</dbReference>
<dbReference type="Pfam" id="PF13193">
    <property type="entry name" value="AMP-binding_C"/>
    <property type="match status" value="1"/>
</dbReference>
<evidence type="ECO:0000259" key="2">
    <source>
        <dbReference type="PROSITE" id="PS50075"/>
    </source>
</evidence>
<protein>
    <recommendedName>
        <fullName evidence="2">Carrier domain-containing protein</fullName>
    </recommendedName>
</protein>
<comment type="caution">
    <text evidence="3">The sequence shown here is derived from an EMBL/GenBank/DDBJ whole genome shotgun (WGS) entry which is preliminary data.</text>
</comment>
<dbReference type="InterPro" id="IPR009081">
    <property type="entry name" value="PP-bd_ACP"/>
</dbReference>
<dbReference type="InterPro" id="IPR010071">
    <property type="entry name" value="AA_adenyl_dom"/>
</dbReference>
<dbReference type="PROSITE" id="PS00455">
    <property type="entry name" value="AMP_BINDING"/>
    <property type="match status" value="1"/>
</dbReference>
<dbReference type="Gene3D" id="3.40.50.1820">
    <property type="entry name" value="alpha/beta hydrolase"/>
    <property type="match status" value="1"/>
</dbReference>
<dbReference type="InterPro" id="IPR029058">
    <property type="entry name" value="AB_hydrolase_fold"/>
</dbReference>
<name>A0ABP8F0R7_9ACTN</name>
<feature type="compositionally biased region" description="Low complexity" evidence="1">
    <location>
        <begin position="612"/>
        <end position="624"/>
    </location>
</feature>
<dbReference type="Gene3D" id="2.30.38.10">
    <property type="entry name" value="Luciferase, Domain 3"/>
    <property type="match status" value="1"/>
</dbReference>
<accession>A0ABP8F0R7</accession>
<dbReference type="SUPFAM" id="SSF47336">
    <property type="entry name" value="ACP-like"/>
    <property type="match status" value="1"/>
</dbReference>
<dbReference type="PANTHER" id="PTHR45527:SF1">
    <property type="entry name" value="FATTY ACID SYNTHASE"/>
    <property type="match status" value="1"/>
</dbReference>
<evidence type="ECO:0000313" key="3">
    <source>
        <dbReference type="EMBL" id="GAA4291839.1"/>
    </source>
</evidence>
<sequence length="631" mass="66764">MPQSEVTIEGADTATLAPSDRDRSLCDLFAEHVARRPDAPAVTYGPVTLTYRQLDRVTDSLASRLRELGVGTDRLVTILADRSLGVPVGMLATVKAGGAYLALDPAQPTTRLRTILEEAGPVALLTEAGEDDPSGLGIPVVPVAAHLEAAERDGAEHDVRLHTGGDPEDLAYVVYTSGSTGTPKGICVTHRNVVQRTRNVDYLTFAPGDRVAQVSNAAFDAATIEVWGAFLNGAELVGFDRDTLLSPGRLGPALRERHIDTMVIPTPLFNQLAADDPSTFATVSQILVGGDVMGVSQANSVAALPGCTLLNGYGPAECTTLATAHRVTPLPAGTLRVPVGRPISHTTCYVLDDEMRPQPAGVPGQLFIGGDGVARGYLGRPELTEERFLPDPFAQEPGARMYATGDLVCALPDGSLDFLGRSDFQVKIRGFRVELSEVDATLLQHPGVREAVTIADADTQSGDKTLVSYYAGAGAASPQTDDLKAFLRDRLPEYMVPSRLICLPELPKNSNMKVDRAQLPSPAVSSPPADDDAGAAAPETLEDEITAIIGRLLDVPSFGREENFFEGGGQSMLAIRLLTQVGRRYGVTMTLADFFEDPTARGIARYIRAAGPSASAAPADEAVAQPGEGRP</sequence>
<feature type="region of interest" description="Disordered" evidence="1">
    <location>
        <begin position="516"/>
        <end position="535"/>
    </location>
</feature>
<dbReference type="Pfam" id="PF00501">
    <property type="entry name" value="AMP-binding"/>
    <property type="match status" value="1"/>
</dbReference>
<dbReference type="Gene3D" id="3.40.50.980">
    <property type="match status" value="2"/>
</dbReference>
<organism evidence="3 4">
    <name type="scientific">Streptomyces venetus</name>
    <dbReference type="NCBI Taxonomy" id="1701086"/>
    <lineage>
        <taxon>Bacteria</taxon>
        <taxon>Bacillati</taxon>
        <taxon>Actinomycetota</taxon>
        <taxon>Actinomycetes</taxon>
        <taxon>Kitasatosporales</taxon>
        <taxon>Streptomycetaceae</taxon>
        <taxon>Streptomyces</taxon>
    </lineage>
</organism>
<dbReference type="PROSITE" id="PS50075">
    <property type="entry name" value="CARRIER"/>
    <property type="match status" value="1"/>
</dbReference>
<dbReference type="InterPro" id="IPR000873">
    <property type="entry name" value="AMP-dep_synth/lig_dom"/>
</dbReference>
<dbReference type="EMBL" id="BAABET010000001">
    <property type="protein sequence ID" value="GAA4291839.1"/>
    <property type="molecule type" value="Genomic_DNA"/>
</dbReference>
<feature type="domain" description="Carrier" evidence="2">
    <location>
        <begin position="536"/>
        <end position="611"/>
    </location>
</feature>
<reference evidence="4" key="1">
    <citation type="journal article" date="2019" name="Int. J. Syst. Evol. Microbiol.">
        <title>The Global Catalogue of Microorganisms (GCM) 10K type strain sequencing project: providing services to taxonomists for standard genome sequencing and annotation.</title>
        <authorList>
            <consortium name="The Broad Institute Genomics Platform"/>
            <consortium name="The Broad Institute Genome Sequencing Center for Infectious Disease"/>
            <person name="Wu L."/>
            <person name="Ma J."/>
        </authorList>
    </citation>
    <scope>NUCLEOTIDE SEQUENCE [LARGE SCALE GENOMIC DNA]</scope>
    <source>
        <strain evidence="4">JCM 31290</strain>
    </source>
</reference>
<dbReference type="NCBIfam" id="TIGR01733">
    <property type="entry name" value="AA-adenyl-dom"/>
    <property type="match status" value="1"/>
</dbReference>
<dbReference type="RefSeq" id="WP_345659318.1">
    <property type="nucleotide sequence ID" value="NZ_BAABET010000001.1"/>
</dbReference>
<dbReference type="Gene3D" id="3.30.300.30">
    <property type="match status" value="1"/>
</dbReference>
<feature type="compositionally biased region" description="Low complexity" evidence="1">
    <location>
        <begin position="520"/>
        <end position="535"/>
    </location>
</feature>
<evidence type="ECO:0000256" key="1">
    <source>
        <dbReference type="SAM" id="MobiDB-lite"/>
    </source>
</evidence>
<gene>
    <name evidence="3" type="ORF">GCM10023086_01190</name>
</gene>
<dbReference type="InterPro" id="IPR020845">
    <property type="entry name" value="AMP-binding_CS"/>
</dbReference>
<proteinExistence type="predicted"/>
<evidence type="ECO:0000313" key="4">
    <source>
        <dbReference type="Proteomes" id="UP001501115"/>
    </source>
</evidence>